<dbReference type="InterPro" id="IPR052919">
    <property type="entry name" value="TA_system_RNase"/>
</dbReference>
<reference evidence="2" key="1">
    <citation type="submission" date="2016-10" db="EMBL/GenBank/DDBJ databases">
        <title>Sequence of Gallionella enrichment culture.</title>
        <authorList>
            <person name="Poehlein A."/>
            <person name="Muehling M."/>
            <person name="Daniel R."/>
        </authorList>
    </citation>
    <scope>NUCLEOTIDE SEQUENCE</scope>
</reference>
<evidence type="ECO:0000259" key="1">
    <source>
        <dbReference type="Pfam" id="PF01850"/>
    </source>
</evidence>
<dbReference type="InterPro" id="IPR002716">
    <property type="entry name" value="PIN_dom"/>
</dbReference>
<dbReference type="InterPro" id="IPR029060">
    <property type="entry name" value="PIN-like_dom_sf"/>
</dbReference>
<dbReference type="InterPro" id="IPR041705">
    <property type="entry name" value="PIN_Sll0205"/>
</dbReference>
<proteinExistence type="predicted"/>
<dbReference type="Gene3D" id="3.40.50.1010">
    <property type="entry name" value="5'-nuclease"/>
    <property type="match status" value="1"/>
</dbReference>
<keyword evidence="2" id="KW-0378">Hydrolase</keyword>
<dbReference type="CDD" id="cd09872">
    <property type="entry name" value="PIN_Sll0205-like"/>
    <property type="match status" value="1"/>
</dbReference>
<name>A0A1J5QN57_9ZZZZ</name>
<dbReference type="EC" id="3.1.-.-" evidence="2"/>
<sequence>MSAPGLLLDTHAWLWLGDGTNARMRRGALQAIERAGKEHRVFVSPITVWEIGMLVARKRISLAVTVDEWLEQSFAPERLQLLALDAHTALESTCLPGVVHGDPADRLLIAAARVHGLRLVTADRKILAYGAAGHVDTLAP</sequence>
<dbReference type="SUPFAM" id="SSF88723">
    <property type="entry name" value="PIN domain-like"/>
    <property type="match status" value="1"/>
</dbReference>
<dbReference type="PANTHER" id="PTHR36173">
    <property type="entry name" value="RIBONUCLEASE VAPC16-RELATED"/>
    <property type="match status" value="1"/>
</dbReference>
<dbReference type="AlphaFoldDB" id="A0A1J5QN57"/>
<accession>A0A1J5QN57</accession>
<dbReference type="GO" id="GO:0016787">
    <property type="term" value="F:hydrolase activity"/>
    <property type="evidence" value="ECO:0007669"/>
    <property type="project" value="UniProtKB-KW"/>
</dbReference>
<dbReference type="Pfam" id="PF01850">
    <property type="entry name" value="PIN"/>
    <property type="match status" value="1"/>
</dbReference>
<gene>
    <name evidence="2" type="ORF">GALL_368450</name>
</gene>
<dbReference type="EMBL" id="MLJW01000931">
    <property type="protein sequence ID" value="OIQ81380.1"/>
    <property type="molecule type" value="Genomic_DNA"/>
</dbReference>
<comment type="caution">
    <text evidence="2">The sequence shown here is derived from an EMBL/GenBank/DDBJ whole genome shotgun (WGS) entry which is preliminary data.</text>
</comment>
<evidence type="ECO:0000313" key="2">
    <source>
        <dbReference type="EMBL" id="OIQ81380.1"/>
    </source>
</evidence>
<protein>
    <submittedName>
        <fullName evidence="2">Ribonuclease VapC22</fullName>
        <ecNumber evidence="2">3.1.-.-</ecNumber>
    </submittedName>
</protein>
<dbReference type="PANTHER" id="PTHR36173:SF1">
    <property type="entry name" value="RIBONUCLEASE VAPC22"/>
    <property type="match status" value="1"/>
</dbReference>
<feature type="domain" description="PIN" evidence="1">
    <location>
        <begin position="7"/>
        <end position="128"/>
    </location>
</feature>
<organism evidence="2">
    <name type="scientific">mine drainage metagenome</name>
    <dbReference type="NCBI Taxonomy" id="410659"/>
    <lineage>
        <taxon>unclassified sequences</taxon>
        <taxon>metagenomes</taxon>
        <taxon>ecological metagenomes</taxon>
    </lineage>
</organism>